<proteinExistence type="predicted"/>
<evidence type="ECO:0000313" key="2">
    <source>
        <dbReference type="Proteomes" id="UP000504635"/>
    </source>
</evidence>
<feature type="region of interest" description="Disordered" evidence="1">
    <location>
        <begin position="261"/>
        <end position="282"/>
    </location>
</feature>
<dbReference type="AlphaFoldDB" id="A0A6J2YUR0"/>
<accession>A0A6J2YUR0</accession>
<evidence type="ECO:0000313" key="3">
    <source>
        <dbReference type="RefSeq" id="XP_030767027.1"/>
    </source>
</evidence>
<dbReference type="OrthoDB" id="6779646at2759"/>
<reference evidence="3" key="1">
    <citation type="submission" date="2025-08" db="UniProtKB">
        <authorList>
            <consortium name="RefSeq"/>
        </authorList>
    </citation>
    <scope>IDENTIFICATION</scope>
    <source>
        <tissue evidence="3">Gonads</tissue>
    </source>
</reference>
<dbReference type="InParanoid" id="A0A6J2YUR0"/>
<evidence type="ECO:0000256" key="1">
    <source>
        <dbReference type="SAM" id="MobiDB-lite"/>
    </source>
</evidence>
<protein>
    <submittedName>
        <fullName evidence="3">Uncharacterized protein LOC115890818</fullName>
    </submittedName>
</protein>
<dbReference type="RefSeq" id="XP_030767027.1">
    <property type="nucleotide sequence ID" value="XM_030911167.1"/>
</dbReference>
<gene>
    <name evidence="3" type="primary">LOC115890818</name>
</gene>
<dbReference type="Proteomes" id="UP000504635">
    <property type="component" value="Unplaced"/>
</dbReference>
<name>A0A6J2YUR0_SITOR</name>
<organism evidence="2 3">
    <name type="scientific">Sitophilus oryzae</name>
    <name type="common">Rice weevil</name>
    <name type="synonym">Curculio oryzae</name>
    <dbReference type="NCBI Taxonomy" id="7048"/>
    <lineage>
        <taxon>Eukaryota</taxon>
        <taxon>Metazoa</taxon>
        <taxon>Ecdysozoa</taxon>
        <taxon>Arthropoda</taxon>
        <taxon>Hexapoda</taxon>
        <taxon>Insecta</taxon>
        <taxon>Pterygota</taxon>
        <taxon>Neoptera</taxon>
        <taxon>Endopterygota</taxon>
        <taxon>Coleoptera</taxon>
        <taxon>Polyphaga</taxon>
        <taxon>Cucujiformia</taxon>
        <taxon>Curculionidae</taxon>
        <taxon>Dryophthorinae</taxon>
        <taxon>Sitophilus</taxon>
    </lineage>
</organism>
<dbReference type="KEGG" id="soy:115890818"/>
<keyword evidence="2" id="KW-1185">Reference proteome</keyword>
<dbReference type="GeneID" id="115890818"/>
<sequence>MFFIHKYTWIQHSRNLKSVIDYVIRQYTALKIQDVRVYRGATCGSDHHLVKSKILPFRMVKKIDEREQEEKTTEVKYNLDSFNHESVKDLYKNRLDEKLVQENFESTEEQYNYIIDCMRSASEEALGKYAKPKRRVPYWWDEEIEEMIKAKREKDNKFLNIKSNKSKHEYKTAQRIVLIAITKKKNKSWEKNGTIINTYIGGSRSTESWRILRSLRKEKTKDIISPITLPKMGRILCLTVDRRKGRILTNIAATIRHSNKNRSFSTEDQYERSKTNLPNPEK</sequence>
<feature type="compositionally biased region" description="Basic and acidic residues" evidence="1">
    <location>
        <begin position="269"/>
        <end position="282"/>
    </location>
</feature>